<dbReference type="Proteomes" id="UP000774000">
    <property type="component" value="Unassembled WGS sequence"/>
</dbReference>
<dbReference type="RefSeq" id="WP_204702042.1">
    <property type="nucleotide sequence ID" value="NZ_JAFBDQ010000011.1"/>
</dbReference>
<dbReference type="EMBL" id="JAFBDQ010000011">
    <property type="protein sequence ID" value="MBM7557281.1"/>
    <property type="molecule type" value="Genomic_DNA"/>
</dbReference>
<dbReference type="AlphaFoldDB" id="A0A938XT63"/>
<evidence type="ECO:0008006" key="3">
    <source>
        <dbReference type="Google" id="ProtNLM"/>
    </source>
</evidence>
<evidence type="ECO:0000313" key="2">
    <source>
        <dbReference type="Proteomes" id="UP000774000"/>
    </source>
</evidence>
<comment type="caution">
    <text evidence="1">The sequence shown here is derived from an EMBL/GenBank/DDBJ whole genome shotgun (WGS) entry which is preliminary data.</text>
</comment>
<gene>
    <name evidence="1" type="ORF">JOC47_002147</name>
</gene>
<proteinExistence type="predicted"/>
<organism evidence="1 2">
    <name type="scientific">Halanaerobacter jeridensis</name>
    <dbReference type="NCBI Taxonomy" id="706427"/>
    <lineage>
        <taxon>Bacteria</taxon>
        <taxon>Bacillati</taxon>
        <taxon>Bacillota</taxon>
        <taxon>Clostridia</taxon>
        <taxon>Halanaerobiales</taxon>
        <taxon>Halobacteroidaceae</taxon>
        <taxon>Halanaerobacter</taxon>
    </lineage>
</organism>
<dbReference type="SUPFAM" id="SSF52540">
    <property type="entry name" value="P-loop containing nucleoside triphosphate hydrolases"/>
    <property type="match status" value="1"/>
</dbReference>
<accession>A0A938XT63</accession>
<protein>
    <recommendedName>
        <fullName evidence="3">Sulfotransferase family protein</fullName>
    </recommendedName>
</protein>
<reference evidence="1" key="1">
    <citation type="submission" date="2021-01" db="EMBL/GenBank/DDBJ databases">
        <title>Genomic Encyclopedia of Type Strains, Phase IV (KMG-IV): sequencing the most valuable type-strain genomes for metagenomic binning, comparative biology and taxonomic classification.</title>
        <authorList>
            <person name="Goeker M."/>
        </authorList>
    </citation>
    <scope>NUCLEOTIDE SEQUENCE</scope>
    <source>
        <strain evidence="1">DSM 23230</strain>
    </source>
</reference>
<dbReference type="Gene3D" id="3.40.50.300">
    <property type="entry name" value="P-loop containing nucleotide triphosphate hydrolases"/>
    <property type="match status" value="1"/>
</dbReference>
<dbReference type="InterPro" id="IPR027417">
    <property type="entry name" value="P-loop_NTPase"/>
</dbReference>
<keyword evidence="2" id="KW-1185">Reference proteome</keyword>
<name>A0A938XT63_9FIRM</name>
<evidence type="ECO:0000313" key="1">
    <source>
        <dbReference type="EMBL" id="MBM7557281.1"/>
    </source>
</evidence>
<sequence length="338" mass="40082">MYTNSLNVTNIKEEITNDLEIHYGIVEYLAGYDPQEAWRVRGISGRGGSSQKYFKYRQKKIENLKQQLESDQQLQIKLDDFVEEALSLFHAILDEKEETIKQYTNKDFYFILGAARTGGTFMLKELSRALEWPYESAYMSLLHEAMPDFDIEEPYTMGWRKPKHYYHILFQVTQFLVYLKREFPEQKKIVKKTRFSKCMQLIDHIFGEQANYIVTLRHPGAINASRIETGATGEVDDDFQKEANRTLYLWQNVYQEIVRDGVPQGQIEPVLFGPQMDQFLYDFFARHDAEGEPEKCKITPREYDQEFWQSDYVVNSMDWVRLKWQIHDLQFPVPKEIL</sequence>